<evidence type="ECO:0000259" key="2">
    <source>
        <dbReference type="Pfam" id="PF00535"/>
    </source>
</evidence>
<dbReference type="RefSeq" id="WP_109958092.1">
    <property type="nucleotide sequence ID" value="NZ_CP029553.1"/>
</dbReference>
<dbReference type="PANTHER" id="PTHR43630">
    <property type="entry name" value="POLY-BETA-1,6-N-ACETYL-D-GLUCOSAMINE SYNTHASE"/>
    <property type="match status" value="1"/>
</dbReference>
<dbReference type="OrthoDB" id="5354021at2"/>
<dbReference type="InterPro" id="IPR001173">
    <property type="entry name" value="Glyco_trans_2-like"/>
</dbReference>
<evidence type="ECO:0000313" key="3">
    <source>
        <dbReference type="EMBL" id="AWN45732.1"/>
    </source>
</evidence>
<proteinExistence type="inferred from homology"/>
<dbReference type="GO" id="GO:0016740">
    <property type="term" value="F:transferase activity"/>
    <property type="evidence" value="ECO:0007669"/>
    <property type="project" value="UniProtKB-KW"/>
</dbReference>
<dbReference type="InterPro" id="IPR029044">
    <property type="entry name" value="Nucleotide-diphossugar_trans"/>
</dbReference>
<name>A0A2U8WKL2_9HYPH</name>
<reference evidence="3 4" key="1">
    <citation type="submission" date="2018-05" db="EMBL/GenBank/DDBJ databases">
        <title>Complete Genome Sequence of Methylobacterium sp. 17Sr1-28.</title>
        <authorList>
            <person name="Srinivasan S."/>
        </authorList>
    </citation>
    <scope>NUCLEOTIDE SEQUENCE [LARGE SCALE GENOMIC DNA]</scope>
    <source>
        <strain evidence="3 4">17Sr1-28</strain>
    </source>
</reference>
<feature type="domain" description="Glycosyltransferase 2-like" evidence="2">
    <location>
        <begin position="11"/>
        <end position="96"/>
    </location>
</feature>
<dbReference type="PANTHER" id="PTHR43630:SF2">
    <property type="entry name" value="GLYCOSYLTRANSFERASE"/>
    <property type="match status" value="1"/>
</dbReference>
<dbReference type="KEGG" id="mtea:DK419_04875"/>
<dbReference type="Gene3D" id="1.25.40.10">
    <property type="entry name" value="Tetratricopeptide repeat domain"/>
    <property type="match status" value="1"/>
</dbReference>
<dbReference type="SUPFAM" id="SSF48452">
    <property type="entry name" value="TPR-like"/>
    <property type="match status" value="1"/>
</dbReference>
<gene>
    <name evidence="3" type="ORF">DK419_04875</name>
</gene>
<sequence length="379" mass="41782">MTPSGQTLCLAMIVRNEAAVIRRCLESVRPVIDHWIVVDTGSTDGTQDLVREALADLPGRLVERPWVDFAHNRSEALALARPHGTYTLVIDADDELVLPPGFVVPDLAADGYDVAIADAGLVYRRTQVLRNAVPWRYRGVVHEFVDGPAAATKAFLDLPMRRNHDGARRRDGETYRRDAAILEAALRTETDPLLVARYTFYLAQSYRDCGAYREALDAYLRRAELGFWHEEVYIALVVAADLMGRLGRPADEVVATYLRAIAVCPDRAEAQHRASRYCRLAGRPEEGFLLAEAALRLGLPEAGLFLEPWVYAYGLRDEYAVNAYVTGRHRHCLAACLDLLACPTAPEAERPRYAANARAALEMMPVSPAGSAAAIPGTA</sequence>
<organism evidence="3 4">
    <name type="scientific">Methylobacterium terrae</name>
    <dbReference type="NCBI Taxonomy" id="2202827"/>
    <lineage>
        <taxon>Bacteria</taxon>
        <taxon>Pseudomonadati</taxon>
        <taxon>Pseudomonadota</taxon>
        <taxon>Alphaproteobacteria</taxon>
        <taxon>Hyphomicrobiales</taxon>
        <taxon>Methylobacteriaceae</taxon>
        <taxon>Methylobacterium</taxon>
    </lineage>
</organism>
<protein>
    <submittedName>
        <fullName evidence="3">Glycosyl transferase</fullName>
    </submittedName>
</protein>
<dbReference type="Pfam" id="PF00535">
    <property type="entry name" value="Glycos_transf_2"/>
    <property type="match status" value="1"/>
</dbReference>
<evidence type="ECO:0000313" key="4">
    <source>
        <dbReference type="Proteomes" id="UP000245444"/>
    </source>
</evidence>
<dbReference type="SUPFAM" id="SSF53448">
    <property type="entry name" value="Nucleotide-diphospho-sugar transferases"/>
    <property type="match status" value="1"/>
</dbReference>
<dbReference type="AlphaFoldDB" id="A0A2U8WKL2"/>
<dbReference type="Gene3D" id="3.90.550.10">
    <property type="entry name" value="Spore Coat Polysaccharide Biosynthesis Protein SpsA, Chain A"/>
    <property type="match status" value="1"/>
</dbReference>
<comment type="similarity">
    <text evidence="1">Belongs to the glycosyltransferase 2 family. WaaE/KdtX subfamily.</text>
</comment>
<accession>A0A2U8WKL2</accession>
<keyword evidence="4" id="KW-1185">Reference proteome</keyword>
<evidence type="ECO:0000256" key="1">
    <source>
        <dbReference type="ARBA" id="ARBA00038494"/>
    </source>
</evidence>
<dbReference type="Proteomes" id="UP000245444">
    <property type="component" value="Chromosome"/>
</dbReference>
<dbReference type="EMBL" id="CP029553">
    <property type="protein sequence ID" value="AWN45732.1"/>
    <property type="molecule type" value="Genomic_DNA"/>
</dbReference>
<dbReference type="InterPro" id="IPR011990">
    <property type="entry name" value="TPR-like_helical_dom_sf"/>
</dbReference>
<keyword evidence="3" id="KW-0808">Transferase</keyword>